<dbReference type="Pfam" id="PF25752">
    <property type="entry name" value="DUF1619_N"/>
    <property type="match status" value="1"/>
</dbReference>
<evidence type="ECO:0000313" key="3">
    <source>
        <dbReference type="Proteomes" id="UP000324832"/>
    </source>
</evidence>
<keyword evidence="3" id="KW-1185">Reference proteome</keyword>
<dbReference type="InterPro" id="IPR057724">
    <property type="entry name" value="TCTN1-3_N"/>
</dbReference>
<proteinExistence type="predicted"/>
<feature type="domain" description="Tectonic-1-3 N-terminal" evidence="1">
    <location>
        <begin position="40"/>
        <end position="119"/>
    </location>
</feature>
<reference evidence="2 3" key="1">
    <citation type="submission" date="2017-07" db="EMBL/GenBank/DDBJ databases">
        <authorList>
            <person name="Talla V."/>
            <person name="Backstrom N."/>
        </authorList>
    </citation>
    <scope>NUCLEOTIDE SEQUENCE [LARGE SCALE GENOMIC DNA]</scope>
</reference>
<evidence type="ECO:0000313" key="2">
    <source>
        <dbReference type="EMBL" id="VVC96702.1"/>
    </source>
</evidence>
<sequence>MSTTEETYTTTLFVDTDNTTDVLDVTTTTLTTLLPKKTAISNDCACNILYKTCDINCCCDVDCGDIEKDLFSDNCENHKVCGDTEDTTLNFCSSDATCLTKTTKSYFVDNLFCIAKTNLPPKQLTIIKFDLAALSMSPKWQSFIPKQDFKFDFKRTLYKYNDAIWLTYNGTIFNSEIPIPTVSGYCSTRKPIQFLVNENIKCIVKLEDLHMFEIYTHTKDASVLSPKTEAANSNAVV</sequence>
<dbReference type="Proteomes" id="UP000324832">
    <property type="component" value="Unassembled WGS sequence"/>
</dbReference>
<dbReference type="EMBL" id="FZQP02002857">
    <property type="protein sequence ID" value="VVC96702.1"/>
    <property type="molecule type" value="Genomic_DNA"/>
</dbReference>
<protein>
    <recommendedName>
        <fullName evidence="1">Tectonic-1-3 N-terminal domain-containing protein</fullName>
    </recommendedName>
</protein>
<dbReference type="PANTHER" id="PTHR14611:SF2">
    <property type="entry name" value="TECTONIC"/>
    <property type="match status" value="1"/>
</dbReference>
<dbReference type="AlphaFoldDB" id="A0A5E4QI12"/>
<organism evidence="2 3">
    <name type="scientific">Leptidea sinapis</name>
    <dbReference type="NCBI Taxonomy" id="189913"/>
    <lineage>
        <taxon>Eukaryota</taxon>
        <taxon>Metazoa</taxon>
        <taxon>Ecdysozoa</taxon>
        <taxon>Arthropoda</taxon>
        <taxon>Hexapoda</taxon>
        <taxon>Insecta</taxon>
        <taxon>Pterygota</taxon>
        <taxon>Neoptera</taxon>
        <taxon>Endopterygota</taxon>
        <taxon>Lepidoptera</taxon>
        <taxon>Glossata</taxon>
        <taxon>Ditrysia</taxon>
        <taxon>Papilionoidea</taxon>
        <taxon>Pieridae</taxon>
        <taxon>Dismorphiinae</taxon>
        <taxon>Leptidea</taxon>
    </lineage>
</organism>
<accession>A0A5E4QI12</accession>
<dbReference type="InterPro" id="IPR040354">
    <property type="entry name" value="TCTN1-3"/>
</dbReference>
<evidence type="ECO:0000259" key="1">
    <source>
        <dbReference type="Pfam" id="PF25752"/>
    </source>
</evidence>
<dbReference type="PANTHER" id="PTHR14611">
    <property type="entry name" value="TECTONIC FAMILY MEMBER"/>
    <property type="match status" value="1"/>
</dbReference>
<gene>
    <name evidence="2" type="ORF">LSINAPIS_LOCUS8149</name>
</gene>
<name>A0A5E4QI12_9NEOP</name>